<comment type="subcellular location">
    <subcellularLocation>
        <location evidence="1">Cell inner membrane</location>
        <topology evidence="1">Multi-pass membrane protein</topology>
    </subcellularLocation>
</comment>
<evidence type="ECO:0000256" key="5">
    <source>
        <dbReference type="ARBA" id="ARBA00022692"/>
    </source>
</evidence>
<keyword evidence="3" id="KW-1003">Cell membrane</keyword>
<organism evidence="9 10">
    <name type="scientific">Pseudocitrobacter vendiensis</name>
    <dbReference type="NCBI Taxonomy" id="2488306"/>
    <lineage>
        <taxon>Bacteria</taxon>
        <taxon>Pseudomonadati</taxon>
        <taxon>Pseudomonadota</taxon>
        <taxon>Gammaproteobacteria</taxon>
        <taxon>Enterobacterales</taxon>
        <taxon>Enterobacteriaceae</taxon>
        <taxon>Pseudocitrobacter</taxon>
    </lineage>
</organism>
<keyword evidence="10" id="KW-1185">Reference proteome</keyword>
<evidence type="ECO:0000256" key="6">
    <source>
        <dbReference type="ARBA" id="ARBA00022989"/>
    </source>
</evidence>
<name>A0ABM9FBY8_9ENTR</name>
<feature type="transmembrane region" description="Helical" evidence="8">
    <location>
        <begin position="12"/>
        <end position="31"/>
    </location>
</feature>
<accession>A0ABM9FBY8</accession>
<proteinExistence type="inferred from homology"/>
<evidence type="ECO:0000256" key="8">
    <source>
        <dbReference type="SAM" id="Phobius"/>
    </source>
</evidence>
<comment type="similarity">
    <text evidence="2">Belongs to the GhoT/OrtT toxin family.</text>
</comment>
<dbReference type="Pfam" id="PF10753">
    <property type="entry name" value="Toxin_GhoT_OrtT"/>
    <property type="match status" value="1"/>
</dbReference>
<dbReference type="Proteomes" id="UP001152651">
    <property type="component" value="Unassembled WGS sequence"/>
</dbReference>
<keyword evidence="5 8" id="KW-0812">Transmembrane</keyword>
<gene>
    <name evidence="9" type="ORF">FBBNIHIM_16525</name>
</gene>
<evidence type="ECO:0000256" key="2">
    <source>
        <dbReference type="ARBA" id="ARBA00010408"/>
    </source>
</evidence>
<keyword evidence="6 8" id="KW-1133">Transmembrane helix</keyword>
<reference evidence="9" key="1">
    <citation type="submission" date="2022-05" db="EMBL/GenBank/DDBJ databases">
        <authorList>
            <person name="Blom J."/>
        </authorList>
    </citation>
    <scope>NUCLEOTIDE SEQUENCE</scope>
    <source>
        <strain evidence="9">Type strain: CPO20170097</strain>
    </source>
</reference>
<keyword evidence="7 8" id="KW-0472">Membrane</keyword>
<evidence type="ECO:0000256" key="7">
    <source>
        <dbReference type="ARBA" id="ARBA00023136"/>
    </source>
</evidence>
<evidence type="ECO:0000256" key="3">
    <source>
        <dbReference type="ARBA" id="ARBA00022475"/>
    </source>
</evidence>
<dbReference type="InterPro" id="IPR019689">
    <property type="entry name" value="Toxin_GhoT/OrtT"/>
</dbReference>
<dbReference type="EMBL" id="CALSBS010000015">
    <property type="protein sequence ID" value="CAH6660718.1"/>
    <property type="molecule type" value="Genomic_DNA"/>
</dbReference>
<feature type="transmembrane region" description="Helical" evidence="8">
    <location>
        <begin position="37"/>
        <end position="61"/>
    </location>
</feature>
<evidence type="ECO:0000313" key="9">
    <source>
        <dbReference type="EMBL" id="CAH6660718.1"/>
    </source>
</evidence>
<evidence type="ECO:0000256" key="4">
    <source>
        <dbReference type="ARBA" id="ARBA00022519"/>
    </source>
</evidence>
<keyword evidence="4" id="KW-0997">Cell inner membrane</keyword>
<sequence>MWAIWMTLYQNMLIFYAVMATLCAFITWFLTKETPTVRLMATVLIGATWPFSFPVALMLSLF</sequence>
<evidence type="ECO:0000313" key="10">
    <source>
        <dbReference type="Proteomes" id="UP001152651"/>
    </source>
</evidence>
<comment type="caution">
    <text evidence="9">The sequence shown here is derived from an EMBL/GenBank/DDBJ whole genome shotgun (WGS) entry which is preliminary data.</text>
</comment>
<protein>
    <submittedName>
        <fullName evidence="9">Toxin GhoT_OrtT</fullName>
    </submittedName>
</protein>
<evidence type="ECO:0000256" key="1">
    <source>
        <dbReference type="ARBA" id="ARBA00004429"/>
    </source>
</evidence>